<gene>
    <name evidence="7" type="ORF">GCM10022252_15070</name>
</gene>
<dbReference type="RefSeq" id="WP_344916343.1">
    <property type="nucleotide sequence ID" value="NZ_BAABAQ010000002.1"/>
</dbReference>
<comment type="caution">
    <text evidence="7">The sequence shown here is derived from an EMBL/GenBank/DDBJ whole genome shotgun (WGS) entry which is preliminary data.</text>
</comment>
<dbReference type="InterPro" id="IPR051313">
    <property type="entry name" value="Bact_iron-sidero_bind"/>
</dbReference>
<evidence type="ECO:0000256" key="5">
    <source>
        <dbReference type="SAM" id="SignalP"/>
    </source>
</evidence>
<sequence>MARVLPLRLAGALASIALLISAAGCGSGSSTTSAEPAGTGQATGQSTQGAASAFPVTIAHKYASTTIKAAPKRIVTVGLTDQDALLALGVVPVATTEWFGGYPGAVGPWAKEELGSAAVPEVLKDTGGGPQFEKIAALRPDLILGLYSGLTQEQYDTLSKIAPTVAQPKEYSDFGIPWQELTRKAGQAVGKAEEADRLVAELDARIAADVAAHPEFKGASGLMATPYEGYFVFGSEDPRSRLLTSLGFALPADLDNVIGDKFGASISRERLDLLDTDVIVWSVANAETERAKLHADKVYADLGVVKEGREVIIAEGTAYGNAVSFVSVLSLPYLLDRLVPQLADAVDGDPATEVKPAQ</sequence>
<keyword evidence="8" id="KW-1185">Reference proteome</keyword>
<dbReference type="PROSITE" id="PS51257">
    <property type="entry name" value="PROKAR_LIPOPROTEIN"/>
    <property type="match status" value="1"/>
</dbReference>
<dbReference type="PANTHER" id="PTHR30532:SF24">
    <property type="entry name" value="FERRIC ENTEROBACTIN-BINDING PERIPLASMIC PROTEIN FEPB"/>
    <property type="match status" value="1"/>
</dbReference>
<evidence type="ECO:0000313" key="7">
    <source>
        <dbReference type="EMBL" id="GAA4185132.1"/>
    </source>
</evidence>
<evidence type="ECO:0000259" key="6">
    <source>
        <dbReference type="PROSITE" id="PS50983"/>
    </source>
</evidence>
<keyword evidence="4 5" id="KW-0732">Signal</keyword>
<feature type="chain" id="PRO_5045553006" evidence="5">
    <location>
        <begin position="23"/>
        <end position="358"/>
    </location>
</feature>
<proteinExistence type="inferred from homology"/>
<evidence type="ECO:0000313" key="8">
    <source>
        <dbReference type="Proteomes" id="UP001501251"/>
    </source>
</evidence>
<feature type="domain" description="Fe/B12 periplasmic-binding" evidence="6">
    <location>
        <begin position="73"/>
        <end position="346"/>
    </location>
</feature>
<dbReference type="CDD" id="cd01146">
    <property type="entry name" value="FhuD"/>
    <property type="match status" value="1"/>
</dbReference>
<dbReference type="InterPro" id="IPR002491">
    <property type="entry name" value="ABC_transptr_periplasmic_BD"/>
</dbReference>
<protein>
    <submittedName>
        <fullName evidence="7">Iron-siderophore ABC transporter substrate-binding protein</fullName>
    </submittedName>
</protein>
<evidence type="ECO:0000256" key="3">
    <source>
        <dbReference type="ARBA" id="ARBA00022448"/>
    </source>
</evidence>
<dbReference type="Proteomes" id="UP001501251">
    <property type="component" value="Unassembled WGS sequence"/>
</dbReference>
<name>A0ABP8AJR9_9ACTN</name>
<dbReference type="Gene3D" id="3.40.50.1980">
    <property type="entry name" value="Nitrogenase molybdenum iron protein domain"/>
    <property type="match status" value="2"/>
</dbReference>
<reference evidence="8" key="1">
    <citation type="journal article" date="2019" name="Int. J. Syst. Evol. Microbiol.">
        <title>The Global Catalogue of Microorganisms (GCM) 10K type strain sequencing project: providing services to taxonomists for standard genome sequencing and annotation.</title>
        <authorList>
            <consortium name="The Broad Institute Genomics Platform"/>
            <consortium name="The Broad Institute Genome Sequencing Center for Infectious Disease"/>
            <person name="Wu L."/>
            <person name="Ma J."/>
        </authorList>
    </citation>
    <scope>NUCLEOTIDE SEQUENCE [LARGE SCALE GENOMIC DNA]</scope>
    <source>
        <strain evidence="8">JCM 17388</strain>
    </source>
</reference>
<accession>A0ABP8AJR9</accession>
<comment type="subcellular location">
    <subcellularLocation>
        <location evidence="1">Cell envelope</location>
    </subcellularLocation>
</comment>
<comment type="similarity">
    <text evidence="2">Belongs to the bacterial solute-binding protein 8 family.</text>
</comment>
<evidence type="ECO:0000256" key="4">
    <source>
        <dbReference type="ARBA" id="ARBA00022729"/>
    </source>
</evidence>
<dbReference type="PANTHER" id="PTHR30532">
    <property type="entry name" value="IRON III DICITRATE-BINDING PERIPLASMIC PROTEIN"/>
    <property type="match status" value="1"/>
</dbReference>
<evidence type="ECO:0000256" key="1">
    <source>
        <dbReference type="ARBA" id="ARBA00004196"/>
    </source>
</evidence>
<dbReference type="PROSITE" id="PS50983">
    <property type="entry name" value="FE_B12_PBP"/>
    <property type="match status" value="1"/>
</dbReference>
<dbReference type="EMBL" id="BAABAQ010000002">
    <property type="protein sequence ID" value="GAA4185132.1"/>
    <property type="molecule type" value="Genomic_DNA"/>
</dbReference>
<dbReference type="SUPFAM" id="SSF53807">
    <property type="entry name" value="Helical backbone' metal receptor"/>
    <property type="match status" value="1"/>
</dbReference>
<keyword evidence="3" id="KW-0813">Transport</keyword>
<dbReference type="Pfam" id="PF01497">
    <property type="entry name" value="Peripla_BP_2"/>
    <property type="match status" value="1"/>
</dbReference>
<feature type="signal peptide" evidence="5">
    <location>
        <begin position="1"/>
        <end position="22"/>
    </location>
</feature>
<evidence type="ECO:0000256" key="2">
    <source>
        <dbReference type="ARBA" id="ARBA00008814"/>
    </source>
</evidence>
<organism evidence="7 8">
    <name type="scientific">Streptosporangium oxazolinicum</name>
    <dbReference type="NCBI Taxonomy" id="909287"/>
    <lineage>
        <taxon>Bacteria</taxon>
        <taxon>Bacillati</taxon>
        <taxon>Actinomycetota</taxon>
        <taxon>Actinomycetes</taxon>
        <taxon>Streptosporangiales</taxon>
        <taxon>Streptosporangiaceae</taxon>
        <taxon>Streptosporangium</taxon>
    </lineage>
</organism>